<dbReference type="PANTHER" id="PTHR12242:SF49">
    <property type="entry name" value="HEADBUTT, ISOFORM E"/>
    <property type="match status" value="1"/>
</dbReference>
<evidence type="ECO:0000313" key="2">
    <source>
        <dbReference type="Proteomes" id="UP000515163"/>
    </source>
</evidence>
<proteinExistence type="predicted"/>
<feature type="transmembrane region" description="Helical" evidence="1">
    <location>
        <begin position="35"/>
        <end position="54"/>
    </location>
</feature>
<sequence>MCLKLSDVNPKKLYPRYPFVRAFTTSPCLPTYAFVLYRLIVGLYCLAWLIFSGYNYNSKWLLYISNWIFVFIAAHFIFGSILSMSYGLSDEAQYYDTSTRWGSEPFIEGFSGYDEDKESTGKEVWVDEKIEDKLGLCHKLLWIIFTIASVGALQITLIYWSIFYEDQEINGVNITFLIFNSVFITIELLLSNLPVVLLHFFYSHIVQSIYILFTVLYWAFGGTDAKGHPYIYKALDYENEPDWAVIFAFLYVVIFQILAHIYCFSLFHLRKWLVRKFYLKL</sequence>
<dbReference type="InterPro" id="IPR049352">
    <property type="entry name" value="Rost"/>
</dbReference>
<dbReference type="Proteomes" id="UP000515163">
    <property type="component" value="Unplaced"/>
</dbReference>
<keyword evidence="1" id="KW-0812">Transmembrane</keyword>
<dbReference type="GO" id="GO:0016020">
    <property type="term" value="C:membrane"/>
    <property type="evidence" value="ECO:0007669"/>
    <property type="project" value="TreeGrafter"/>
</dbReference>
<accession>A0A6P8J555</accession>
<dbReference type="GeneID" id="116306667"/>
<dbReference type="OrthoDB" id="419711at2759"/>
<feature type="transmembrane region" description="Helical" evidence="1">
    <location>
        <begin position="243"/>
        <end position="267"/>
    </location>
</feature>
<dbReference type="InParanoid" id="A0A6P8J555"/>
<evidence type="ECO:0000256" key="1">
    <source>
        <dbReference type="SAM" id="Phobius"/>
    </source>
</evidence>
<name>A0A6P8J555_ACTTE</name>
<dbReference type="AlphaFoldDB" id="A0A6P8J555"/>
<feature type="transmembrane region" description="Helical" evidence="1">
    <location>
        <begin position="174"/>
        <end position="193"/>
    </location>
</feature>
<keyword evidence="1" id="KW-0472">Membrane</keyword>
<protein>
    <submittedName>
        <fullName evidence="3">Protein rolling stone-like</fullName>
    </submittedName>
</protein>
<gene>
    <name evidence="3" type="primary">LOC116306667</name>
</gene>
<dbReference type="PANTHER" id="PTHR12242">
    <property type="entry name" value="OS02G0130600 PROTEIN-RELATED"/>
    <property type="match status" value="1"/>
</dbReference>
<evidence type="ECO:0000313" key="3">
    <source>
        <dbReference type="RefSeq" id="XP_031572605.1"/>
    </source>
</evidence>
<feature type="transmembrane region" description="Helical" evidence="1">
    <location>
        <begin position="140"/>
        <end position="162"/>
    </location>
</feature>
<feature type="transmembrane region" description="Helical" evidence="1">
    <location>
        <begin position="60"/>
        <end position="82"/>
    </location>
</feature>
<dbReference type="RefSeq" id="XP_031572605.1">
    <property type="nucleotide sequence ID" value="XM_031716745.1"/>
</dbReference>
<dbReference type="KEGG" id="aten:116306667"/>
<keyword evidence="1" id="KW-1133">Transmembrane helix</keyword>
<organism evidence="2 3">
    <name type="scientific">Actinia tenebrosa</name>
    <name type="common">Australian red waratah sea anemone</name>
    <dbReference type="NCBI Taxonomy" id="6105"/>
    <lineage>
        <taxon>Eukaryota</taxon>
        <taxon>Metazoa</taxon>
        <taxon>Cnidaria</taxon>
        <taxon>Anthozoa</taxon>
        <taxon>Hexacorallia</taxon>
        <taxon>Actiniaria</taxon>
        <taxon>Actiniidae</taxon>
        <taxon>Actinia</taxon>
    </lineage>
</organism>
<dbReference type="Pfam" id="PF21534">
    <property type="entry name" value="Rost"/>
    <property type="match status" value="1"/>
</dbReference>
<feature type="transmembrane region" description="Helical" evidence="1">
    <location>
        <begin position="200"/>
        <end position="220"/>
    </location>
</feature>
<keyword evidence="2" id="KW-1185">Reference proteome</keyword>
<reference evidence="3" key="1">
    <citation type="submission" date="2025-08" db="UniProtKB">
        <authorList>
            <consortium name="RefSeq"/>
        </authorList>
    </citation>
    <scope>IDENTIFICATION</scope>
    <source>
        <tissue evidence="3">Tentacle</tissue>
    </source>
</reference>